<feature type="domain" description="Membrane iron-sulfur containing protein FtrD-like" evidence="2">
    <location>
        <begin position="74"/>
        <end position="177"/>
    </location>
</feature>
<sequence>MAQNKKASNNQKKVRSAAKWKIPVAIVSVFAVILIAVAVLVGRGLGGNSEPAAGTPASVTADQDLVIPISDLSETAKFYPVDIDGTRLEVVAVEAADGSIRTAFNTCQVCYDSGRGYYKQQGNKLVCQNCGNQFPMDRVEVESGGCNPWPIFDQNKTVTDSSITISYEFLKESTGIFANWKRSY</sequence>
<keyword evidence="1" id="KW-0472">Membrane</keyword>
<dbReference type="AlphaFoldDB" id="A0A212JEN3"/>
<evidence type="ECO:0000313" key="3">
    <source>
        <dbReference type="EMBL" id="SBV97882.1"/>
    </source>
</evidence>
<dbReference type="EMBL" id="FLUN01000001">
    <property type="protein sequence ID" value="SBV97882.1"/>
    <property type="molecule type" value="Genomic_DNA"/>
</dbReference>
<proteinExistence type="predicted"/>
<organism evidence="3">
    <name type="scientific">uncultured Eubacteriales bacterium</name>
    <dbReference type="NCBI Taxonomy" id="172733"/>
    <lineage>
        <taxon>Bacteria</taxon>
        <taxon>Bacillati</taxon>
        <taxon>Bacillota</taxon>
        <taxon>Clostridia</taxon>
        <taxon>Eubacteriales</taxon>
        <taxon>environmental samples</taxon>
    </lineage>
</organism>
<protein>
    <recommendedName>
        <fullName evidence="2">Membrane iron-sulfur containing protein FtrD-like domain-containing protein</fullName>
    </recommendedName>
</protein>
<dbReference type="InterPro" id="IPR018758">
    <property type="entry name" value="FtrD-like"/>
</dbReference>
<name>A0A212JEN3_9FIRM</name>
<feature type="transmembrane region" description="Helical" evidence="1">
    <location>
        <begin position="20"/>
        <end position="41"/>
    </location>
</feature>
<accession>A0A212JEN3</accession>
<reference evidence="3" key="1">
    <citation type="submission" date="2016-04" db="EMBL/GenBank/DDBJ databases">
        <authorList>
            <person name="Evans L.H."/>
            <person name="Alamgir A."/>
            <person name="Owens N."/>
            <person name="Weber N.D."/>
            <person name="Virtaneva K."/>
            <person name="Barbian K."/>
            <person name="Babar A."/>
            <person name="Rosenke K."/>
        </authorList>
    </citation>
    <scope>NUCLEOTIDE SEQUENCE</scope>
    <source>
        <strain evidence="3">86</strain>
    </source>
</reference>
<keyword evidence="1" id="KW-0812">Transmembrane</keyword>
<evidence type="ECO:0000259" key="2">
    <source>
        <dbReference type="Pfam" id="PF10080"/>
    </source>
</evidence>
<evidence type="ECO:0000256" key="1">
    <source>
        <dbReference type="SAM" id="Phobius"/>
    </source>
</evidence>
<dbReference type="Pfam" id="PF10080">
    <property type="entry name" value="FtrD-like"/>
    <property type="match status" value="1"/>
</dbReference>
<keyword evidence="1" id="KW-1133">Transmembrane helix</keyword>
<gene>
    <name evidence="3" type="ORF">KL86CLO1_10970</name>
</gene>